<dbReference type="AlphaFoldDB" id="A0ABC8TBY8"/>
<evidence type="ECO:0000256" key="3">
    <source>
        <dbReference type="ARBA" id="ARBA00023004"/>
    </source>
</evidence>
<keyword evidence="2" id="KW-0479">Metal-binding</keyword>
<evidence type="ECO:0000256" key="2">
    <source>
        <dbReference type="ARBA" id="ARBA00022723"/>
    </source>
</evidence>
<dbReference type="GO" id="GO:0046872">
    <property type="term" value="F:metal ion binding"/>
    <property type="evidence" value="ECO:0007669"/>
    <property type="project" value="UniProtKB-KW"/>
</dbReference>
<protein>
    <recommendedName>
        <fullName evidence="6">Cytochrome P450</fullName>
    </recommendedName>
</protein>
<dbReference type="InterPro" id="IPR001128">
    <property type="entry name" value="Cyt_P450"/>
</dbReference>
<dbReference type="EMBL" id="CAUOFW020004269">
    <property type="protein sequence ID" value="CAK9164712.1"/>
    <property type="molecule type" value="Genomic_DNA"/>
</dbReference>
<dbReference type="Gene3D" id="1.10.630.10">
    <property type="entry name" value="Cytochrome P450"/>
    <property type="match status" value="1"/>
</dbReference>
<dbReference type="InterPro" id="IPR036396">
    <property type="entry name" value="Cyt_P450_sf"/>
</dbReference>
<comment type="caution">
    <text evidence="4">The sequence shown here is derived from an EMBL/GenBank/DDBJ whole genome shotgun (WGS) entry which is preliminary data.</text>
</comment>
<comment type="similarity">
    <text evidence="1">Belongs to the cytochrome P450 family.</text>
</comment>
<keyword evidence="3" id="KW-0408">Iron</keyword>
<keyword evidence="5" id="KW-1185">Reference proteome</keyword>
<evidence type="ECO:0008006" key="6">
    <source>
        <dbReference type="Google" id="ProtNLM"/>
    </source>
</evidence>
<sequence>MGLYLLLFGISLFWFFFKMHLHRSQTTKLPPGPTSLPIVGSLLQIGPQVHESLADFAKLHGPLITLRLGSITTIVASSPETAKEILQKHDQNFSDRHVPDVITAQPNPEATLAWVPGDHRWRNRRRICSTQMFTTQKLDSLQHLRHQKAQELVLHIKKHCSSDGVPVDIGRVVFATTLNLISNTIFSIDMVDPEFESAQEFKDLVWRIMEDAGKPNLSDYFPVIKWLDLQGVKRHIRPSYRRLHEIFDEVIDKRLKDRVLDSSRSGDFLDALLDQCEEDGSGFNRQTIKPLIL</sequence>
<proteinExistence type="inferred from homology"/>
<gene>
    <name evidence="4" type="ORF">ILEXP_LOCUS33857</name>
</gene>
<dbReference type="Pfam" id="PF00067">
    <property type="entry name" value="p450"/>
    <property type="match status" value="1"/>
</dbReference>
<name>A0ABC8TBY8_9AQUA</name>
<dbReference type="SUPFAM" id="SSF48264">
    <property type="entry name" value="Cytochrome P450"/>
    <property type="match status" value="1"/>
</dbReference>
<dbReference type="PANTHER" id="PTHR47950">
    <property type="entry name" value="CYTOCHROME P450, FAMILY 76, SUBFAMILY C, POLYPEPTIDE 5-RELATED"/>
    <property type="match status" value="1"/>
</dbReference>
<feature type="non-terminal residue" evidence="4">
    <location>
        <position position="293"/>
    </location>
</feature>
<organism evidence="4 5">
    <name type="scientific">Ilex paraguariensis</name>
    <name type="common">yerba mate</name>
    <dbReference type="NCBI Taxonomy" id="185542"/>
    <lineage>
        <taxon>Eukaryota</taxon>
        <taxon>Viridiplantae</taxon>
        <taxon>Streptophyta</taxon>
        <taxon>Embryophyta</taxon>
        <taxon>Tracheophyta</taxon>
        <taxon>Spermatophyta</taxon>
        <taxon>Magnoliopsida</taxon>
        <taxon>eudicotyledons</taxon>
        <taxon>Gunneridae</taxon>
        <taxon>Pentapetalae</taxon>
        <taxon>asterids</taxon>
        <taxon>campanulids</taxon>
        <taxon>Aquifoliales</taxon>
        <taxon>Aquifoliaceae</taxon>
        <taxon>Ilex</taxon>
    </lineage>
</organism>
<dbReference type="Proteomes" id="UP001642360">
    <property type="component" value="Unassembled WGS sequence"/>
</dbReference>
<accession>A0ABC8TBY8</accession>
<evidence type="ECO:0000256" key="1">
    <source>
        <dbReference type="ARBA" id="ARBA00010617"/>
    </source>
</evidence>
<reference evidence="4 5" key="1">
    <citation type="submission" date="2024-02" db="EMBL/GenBank/DDBJ databases">
        <authorList>
            <person name="Vignale AGUSTIN F."/>
            <person name="Sosa J E."/>
            <person name="Modenutti C."/>
        </authorList>
    </citation>
    <scope>NUCLEOTIDE SEQUENCE [LARGE SCALE GENOMIC DNA]</scope>
</reference>
<evidence type="ECO:0000313" key="4">
    <source>
        <dbReference type="EMBL" id="CAK9164712.1"/>
    </source>
</evidence>
<dbReference type="PANTHER" id="PTHR47950:SF44">
    <property type="entry name" value="CYTOCHROME P450, FAMILY 76, SUBFAMILY C, POLYPEPTIDE 5-RELATED"/>
    <property type="match status" value="1"/>
</dbReference>
<evidence type="ECO:0000313" key="5">
    <source>
        <dbReference type="Proteomes" id="UP001642360"/>
    </source>
</evidence>